<sequence>MSAVQRRRGRPLRIVELADLSDRDGICALWLVRDTEDLVIHARSESTLHRQQFVLHELAHIILDHGRDDAADCADPLLPDIAPSTRRRLLRRQDLVTADEIAAESLADHLAAAIRGSVMHESRFLEIFG</sequence>
<protein>
    <submittedName>
        <fullName evidence="1">ImmA/IrrE family metallo-endopeptidase</fullName>
    </submittedName>
</protein>
<reference evidence="1 2" key="1">
    <citation type="submission" date="2023-06" db="EMBL/GenBank/DDBJ databases">
        <title>Rock-solubilizing bacteria, Microbacterium invictum, promotes re-establishment of vegetation in rocky wasteland by accelerating rock bio-weathering and reshaping soil bacterial community.</title>
        <authorList>
            <person name="Liu C."/>
        </authorList>
    </citation>
    <scope>NUCLEOTIDE SEQUENCE [LARGE SCALE GENOMIC DNA]</scope>
    <source>
        <strain evidence="1 2">X-18</strain>
    </source>
</reference>
<organism evidence="1 2">
    <name type="scientific">Microbacterium invictum</name>
    <dbReference type="NCBI Taxonomy" id="515415"/>
    <lineage>
        <taxon>Bacteria</taxon>
        <taxon>Bacillati</taxon>
        <taxon>Actinomycetota</taxon>
        <taxon>Actinomycetes</taxon>
        <taxon>Micrococcales</taxon>
        <taxon>Microbacteriaceae</taxon>
        <taxon>Microbacterium</taxon>
    </lineage>
</organism>
<dbReference type="EMBL" id="CP139779">
    <property type="protein sequence ID" value="WQB71051.1"/>
    <property type="molecule type" value="Genomic_DNA"/>
</dbReference>
<dbReference type="Gene3D" id="1.10.10.2910">
    <property type="match status" value="1"/>
</dbReference>
<dbReference type="Proteomes" id="UP001324533">
    <property type="component" value="Chromosome"/>
</dbReference>
<proteinExistence type="predicted"/>
<accession>A0ABZ0VBN4</accession>
<gene>
    <name evidence="1" type="ORF">T9R20_03555</name>
</gene>
<keyword evidence="2" id="KW-1185">Reference proteome</keyword>
<name>A0ABZ0VBN4_9MICO</name>
<evidence type="ECO:0000313" key="1">
    <source>
        <dbReference type="EMBL" id="WQB71051.1"/>
    </source>
</evidence>
<dbReference type="RefSeq" id="WP_322411168.1">
    <property type="nucleotide sequence ID" value="NZ_CP139779.1"/>
</dbReference>
<evidence type="ECO:0000313" key="2">
    <source>
        <dbReference type="Proteomes" id="UP001324533"/>
    </source>
</evidence>